<keyword evidence="3" id="KW-1185">Reference proteome</keyword>
<dbReference type="Gene3D" id="3.30.200.20">
    <property type="entry name" value="Phosphorylase Kinase, domain 1"/>
    <property type="match status" value="1"/>
</dbReference>
<dbReference type="SUPFAM" id="SSF56112">
    <property type="entry name" value="Protein kinase-like (PK-like)"/>
    <property type="match status" value="1"/>
</dbReference>
<dbReference type="InterPro" id="IPR002575">
    <property type="entry name" value="Aminoglycoside_PTrfase"/>
</dbReference>
<name>A0A1M6MTP8_9RHOB</name>
<proteinExistence type="predicted"/>
<protein>
    <recommendedName>
        <fullName evidence="1">Aminoglycoside phosphotransferase domain-containing protein</fullName>
    </recommendedName>
</protein>
<feature type="domain" description="Aminoglycoside phosphotransferase" evidence="1">
    <location>
        <begin position="23"/>
        <end position="246"/>
    </location>
</feature>
<reference evidence="3" key="1">
    <citation type="submission" date="2016-11" db="EMBL/GenBank/DDBJ databases">
        <authorList>
            <person name="Varghese N."/>
            <person name="Submissions S."/>
        </authorList>
    </citation>
    <scope>NUCLEOTIDE SEQUENCE [LARGE SCALE GENOMIC DNA]</scope>
    <source>
        <strain evidence="3">DSM 100564</strain>
    </source>
</reference>
<evidence type="ECO:0000313" key="3">
    <source>
        <dbReference type="Proteomes" id="UP000183982"/>
    </source>
</evidence>
<dbReference type="Proteomes" id="UP000183982">
    <property type="component" value="Unassembled WGS sequence"/>
</dbReference>
<dbReference type="STRING" id="1470563.SAMN05444000_11491"/>
<dbReference type="Gene3D" id="3.90.1200.10">
    <property type="match status" value="1"/>
</dbReference>
<evidence type="ECO:0000259" key="1">
    <source>
        <dbReference type="Pfam" id="PF01636"/>
    </source>
</evidence>
<evidence type="ECO:0000313" key="2">
    <source>
        <dbReference type="EMBL" id="SHJ86851.1"/>
    </source>
</evidence>
<dbReference type="OrthoDB" id="9809275at2"/>
<sequence length="339" mass="38251">MADRTEQIDTFLRDTDWAQADRAPLAGDASNRRYVRLHQGSQSAVLMDATSDTRESLQSFVKIGHWLSDSNLSAPKILHADMDFGLLLLEDLGDDLFAKVVQKNPDLEAPLYTAAADVLISLHNSPPPKDIPCYDPQFMADKSAMAYHWYQRGAGHLTKDRAKAFQNEFERLLNQHCGQCNVLTLRDYHAENLIWLPDRKGIARVGLLDFQDAMTSHRAYDLMSLLQDARRDVPTQTEIAILDHYINVTGVERDAFLAAYAVLGAQRNLRILGGFARLCMHAGKAHYVDYIPRVWRYVLRNLNHPALSSIRKSVLADLPEPDPHVLKKLKNQCATIPTP</sequence>
<dbReference type="RefSeq" id="WP_073253515.1">
    <property type="nucleotide sequence ID" value="NZ_FQZQ01000014.1"/>
</dbReference>
<gene>
    <name evidence="2" type="ORF">SAMN05444000_11491</name>
</gene>
<dbReference type="EMBL" id="FQZQ01000014">
    <property type="protein sequence ID" value="SHJ86851.1"/>
    <property type="molecule type" value="Genomic_DNA"/>
</dbReference>
<dbReference type="AlphaFoldDB" id="A0A1M6MTP8"/>
<organism evidence="2 3">
    <name type="scientific">Shimia gijangensis</name>
    <dbReference type="NCBI Taxonomy" id="1470563"/>
    <lineage>
        <taxon>Bacteria</taxon>
        <taxon>Pseudomonadati</taxon>
        <taxon>Pseudomonadota</taxon>
        <taxon>Alphaproteobacteria</taxon>
        <taxon>Rhodobacterales</taxon>
        <taxon>Roseobacteraceae</taxon>
    </lineage>
</organism>
<accession>A0A1M6MTP8</accession>
<dbReference type="InterPro" id="IPR011009">
    <property type="entry name" value="Kinase-like_dom_sf"/>
</dbReference>
<dbReference type="Pfam" id="PF01636">
    <property type="entry name" value="APH"/>
    <property type="match status" value="1"/>
</dbReference>